<reference evidence="18" key="2">
    <citation type="submission" date="2015-01" db="EMBL/GenBank/DDBJ databases">
        <title>Evolutionary Origins and Diversification of the Mycorrhizal Mutualists.</title>
        <authorList>
            <consortium name="DOE Joint Genome Institute"/>
            <consortium name="Mycorrhizal Genomics Consortium"/>
            <person name="Kohler A."/>
            <person name="Kuo A."/>
            <person name="Nagy L.G."/>
            <person name="Floudas D."/>
            <person name="Copeland A."/>
            <person name="Barry K.W."/>
            <person name="Cichocki N."/>
            <person name="Veneault-Fourrey C."/>
            <person name="LaButti K."/>
            <person name="Lindquist E.A."/>
            <person name="Lipzen A."/>
            <person name="Lundell T."/>
            <person name="Morin E."/>
            <person name="Murat C."/>
            <person name="Riley R."/>
            <person name="Ohm R."/>
            <person name="Sun H."/>
            <person name="Tunlid A."/>
            <person name="Henrissat B."/>
            <person name="Grigoriev I.V."/>
            <person name="Hibbett D.S."/>
            <person name="Martin F."/>
        </authorList>
    </citation>
    <scope>NUCLEOTIDE SEQUENCE [LARGE SCALE GENOMIC DNA]</scope>
    <source>
        <strain evidence="18">MAFF 305830</strain>
    </source>
</reference>
<gene>
    <name evidence="17" type="ORF">M408DRAFT_24809</name>
</gene>
<dbReference type="InterPro" id="IPR021827">
    <property type="entry name" value="Nup186/Nup192/Nup205"/>
</dbReference>
<dbReference type="GO" id="GO:0003755">
    <property type="term" value="F:peptidyl-prolyl cis-trans isomerase activity"/>
    <property type="evidence" value="ECO:0007669"/>
    <property type="project" value="UniProtKB-KW"/>
</dbReference>
<evidence type="ECO:0000256" key="15">
    <source>
        <dbReference type="SAM" id="MobiDB-lite"/>
    </source>
</evidence>
<evidence type="ECO:0000256" key="10">
    <source>
        <dbReference type="ARBA" id="ARBA00029569"/>
    </source>
</evidence>
<feature type="compositionally biased region" description="Polar residues" evidence="15">
    <location>
        <begin position="2187"/>
        <end position="2198"/>
    </location>
</feature>
<dbReference type="HOGENOM" id="CLU_001071_0_0_1"/>
<dbReference type="PANTHER" id="PTHR31344:SF0">
    <property type="entry name" value="NUCLEAR PORE COMPLEX PROTEIN NUP205"/>
    <property type="match status" value="1"/>
</dbReference>
<dbReference type="EMBL" id="KN824301">
    <property type="protein sequence ID" value="KIM27057.1"/>
    <property type="molecule type" value="Genomic_DNA"/>
</dbReference>
<evidence type="ECO:0000259" key="16">
    <source>
        <dbReference type="PROSITE" id="PS50072"/>
    </source>
</evidence>
<keyword evidence="8" id="KW-0413">Isomerase</keyword>
<reference evidence="17 18" key="1">
    <citation type="submission" date="2014-04" db="EMBL/GenBank/DDBJ databases">
        <authorList>
            <consortium name="DOE Joint Genome Institute"/>
            <person name="Kuo A."/>
            <person name="Zuccaro A."/>
            <person name="Kohler A."/>
            <person name="Nagy L.G."/>
            <person name="Floudas D."/>
            <person name="Copeland A."/>
            <person name="Barry K.W."/>
            <person name="Cichocki N."/>
            <person name="Veneault-Fourrey C."/>
            <person name="LaButti K."/>
            <person name="Lindquist E.A."/>
            <person name="Lipzen A."/>
            <person name="Lundell T."/>
            <person name="Morin E."/>
            <person name="Murat C."/>
            <person name="Sun H."/>
            <person name="Tunlid A."/>
            <person name="Henrissat B."/>
            <person name="Grigoriev I.V."/>
            <person name="Hibbett D.S."/>
            <person name="Martin F."/>
            <person name="Nordberg H.P."/>
            <person name="Cantor M.N."/>
            <person name="Hua S.X."/>
        </authorList>
    </citation>
    <scope>NUCLEOTIDE SEQUENCE [LARGE SCALE GENOMIC DNA]</scope>
    <source>
        <strain evidence="17 18">MAFF 305830</strain>
    </source>
</reference>
<keyword evidence="18" id="KW-1185">Reference proteome</keyword>
<evidence type="ECO:0000313" key="18">
    <source>
        <dbReference type="Proteomes" id="UP000054097"/>
    </source>
</evidence>
<evidence type="ECO:0000256" key="3">
    <source>
        <dbReference type="ARBA" id="ARBA00005892"/>
    </source>
</evidence>
<dbReference type="CDD" id="cd01926">
    <property type="entry name" value="cyclophilin_ABH_like"/>
    <property type="match status" value="1"/>
</dbReference>
<dbReference type="EC" id="5.2.1.8" evidence="4"/>
<name>A0A0C2XDB5_SERVB</name>
<dbReference type="InterPro" id="IPR020892">
    <property type="entry name" value="Cyclophilin-type_PPIase_CS"/>
</dbReference>
<feature type="domain" description="PPIase cyclophilin-type" evidence="16">
    <location>
        <begin position="22"/>
        <end position="181"/>
    </location>
</feature>
<evidence type="ECO:0000256" key="8">
    <source>
        <dbReference type="ARBA" id="ARBA00023235"/>
    </source>
</evidence>
<evidence type="ECO:0000313" key="17">
    <source>
        <dbReference type="EMBL" id="KIM27057.1"/>
    </source>
</evidence>
<dbReference type="Pfam" id="PF00160">
    <property type="entry name" value="Pro_isomerase"/>
    <property type="match status" value="1"/>
</dbReference>
<dbReference type="Gene3D" id="2.40.100.10">
    <property type="entry name" value="Cyclophilin-like"/>
    <property type="match status" value="1"/>
</dbReference>
<evidence type="ECO:0000256" key="14">
    <source>
        <dbReference type="SAM" id="Coils"/>
    </source>
</evidence>
<keyword evidence="9" id="KW-0539">Nucleus</keyword>
<keyword evidence="14" id="KW-0175">Coiled coil</keyword>
<dbReference type="GO" id="GO:0006999">
    <property type="term" value="P:nuclear pore organization"/>
    <property type="evidence" value="ECO:0007669"/>
    <property type="project" value="TreeGrafter"/>
</dbReference>
<dbReference type="Pfam" id="PF11894">
    <property type="entry name" value="Nup192"/>
    <property type="match status" value="1"/>
</dbReference>
<dbReference type="FunFam" id="2.40.100.10:FF:000013">
    <property type="entry name" value="Peptidyl-prolyl cis-trans isomerase"/>
    <property type="match status" value="1"/>
</dbReference>
<evidence type="ECO:0000256" key="5">
    <source>
        <dbReference type="ARBA" id="ARBA00021047"/>
    </source>
</evidence>
<dbReference type="PANTHER" id="PTHR31344">
    <property type="entry name" value="NUCLEAR PORE COMPLEX PROTEIN NUP205"/>
    <property type="match status" value="1"/>
</dbReference>
<dbReference type="PROSITE" id="PS50072">
    <property type="entry name" value="CSA_PPIASE_2"/>
    <property type="match status" value="1"/>
</dbReference>
<dbReference type="OrthoDB" id="2019644at2759"/>
<evidence type="ECO:0000256" key="12">
    <source>
        <dbReference type="ARBA" id="ARBA00043067"/>
    </source>
</evidence>
<comment type="subcellular location">
    <subcellularLocation>
        <location evidence="2">Nucleus</location>
    </subcellularLocation>
</comment>
<evidence type="ECO:0000256" key="7">
    <source>
        <dbReference type="ARBA" id="ARBA00023110"/>
    </source>
</evidence>
<evidence type="ECO:0000256" key="13">
    <source>
        <dbReference type="ARBA" id="ARBA00081826"/>
    </source>
</evidence>
<dbReference type="PROSITE" id="PS00170">
    <property type="entry name" value="CSA_PPIASE_1"/>
    <property type="match status" value="1"/>
</dbReference>
<organism evidence="17 18">
    <name type="scientific">Serendipita vermifera MAFF 305830</name>
    <dbReference type="NCBI Taxonomy" id="933852"/>
    <lineage>
        <taxon>Eukaryota</taxon>
        <taxon>Fungi</taxon>
        <taxon>Dikarya</taxon>
        <taxon>Basidiomycota</taxon>
        <taxon>Agaricomycotina</taxon>
        <taxon>Agaricomycetes</taxon>
        <taxon>Sebacinales</taxon>
        <taxon>Serendipitaceae</taxon>
        <taxon>Serendipita</taxon>
    </lineage>
</organism>
<evidence type="ECO:0000256" key="11">
    <source>
        <dbReference type="ARBA" id="ARBA00037940"/>
    </source>
</evidence>
<feature type="region of interest" description="Disordered" evidence="15">
    <location>
        <begin position="2173"/>
        <end position="2205"/>
    </location>
</feature>
<feature type="coiled-coil region" evidence="14">
    <location>
        <begin position="365"/>
        <end position="392"/>
    </location>
</feature>
<dbReference type="InterPro" id="IPR029000">
    <property type="entry name" value="Cyclophilin-like_dom_sf"/>
</dbReference>
<proteinExistence type="inferred from homology"/>
<comment type="catalytic activity">
    <reaction evidence="1">
        <text>[protein]-peptidylproline (omega=180) = [protein]-peptidylproline (omega=0)</text>
        <dbReference type="Rhea" id="RHEA:16237"/>
        <dbReference type="Rhea" id="RHEA-COMP:10747"/>
        <dbReference type="Rhea" id="RHEA-COMP:10748"/>
        <dbReference type="ChEBI" id="CHEBI:83833"/>
        <dbReference type="ChEBI" id="CHEBI:83834"/>
        <dbReference type="EC" id="5.2.1.8"/>
    </reaction>
</comment>
<dbReference type="GO" id="GO:0006457">
    <property type="term" value="P:protein folding"/>
    <property type="evidence" value="ECO:0007669"/>
    <property type="project" value="InterPro"/>
</dbReference>
<dbReference type="InterPro" id="IPR002130">
    <property type="entry name" value="Cyclophilin-type_PPIase_dom"/>
</dbReference>
<dbReference type="GO" id="GO:0044611">
    <property type="term" value="C:nuclear pore inner ring"/>
    <property type="evidence" value="ECO:0007669"/>
    <property type="project" value="TreeGrafter"/>
</dbReference>
<dbReference type="GO" id="GO:0017056">
    <property type="term" value="F:structural constituent of nuclear pore"/>
    <property type="evidence" value="ECO:0007669"/>
    <property type="project" value="TreeGrafter"/>
</dbReference>
<keyword evidence="7" id="KW-0697">Rotamase</keyword>
<evidence type="ECO:0000256" key="4">
    <source>
        <dbReference type="ARBA" id="ARBA00013194"/>
    </source>
</evidence>
<dbReference type="STRING" id="933852.A0A0C2XDB5"/>
<keyword evidence="6" id="KW-0813">Transport</keyword>
<dbReference type="PRINTS" id="PR00153">
    <property type="entry name" value="CSAPPISMRASE"/>
</dbReference>
<sequence>MLGILRGIRNYSTEAKKLSNVFFDVSIGNKPAQRIVFKLYDDVVPKTAANFRAIAEGKTGDAAQTYKGSIFHRIIPGFMLQGGDFERRNGTGGYSIYGRNFKDENFIKKHTGPGLLSMANAGKNTNGSQFFITTVPTPHLNGAHVVFGEVAQGMDVVKAVEAVGTGSGRPSETVTITDSGLVEVAGAILSNASMMEVAFEQLRESLQDVSSGVYSGREADLFHAIDAARPQLLRLLDFGAKSAAERTALREGPAIMLRGSMYKPNAAAVERISFLSDHLDTSENYCASIINRVVLQQPNLTPIAHVELATREYYETRDALIAIWTLLLKMSVAAKEEEAEVGSLIWRLAETTAEMIKEDSPNGLLKKILAQIDSADKRTEELEKKLVDATSQTSTATSLRDVVLEGERDKVKEQRRQLASILVQLCETRELSDAEILHLLEWVSNAKPQDDIEVHTTSAALIVLSTERLYTPTVIEHFTNRRLATLLLARFSKDAQWNSARVRSALQLQCALFLVACRAADPVMCDEVEASVDAIETLATDAMESDAFTFLTRLVLLARGNDSLLAGSSSTPSTTIPDSNLPLDALVRPKVYYAVESTILGVLVSLPTVLKRLKHRQEDVGVVSRKPPQASLFVSTIGRLADPVNNEPPPPRRTDIASLFRLIGTLYDALPPGSAQKFWVVEPSKNRQVDNINSRLPSFLRWAAETRGDIMVPAVYDMLAGLAKGTTCSEHAYNFLSTGGVASSALVGMQSSLGVGAFSWSVLFGSLGYYAENLPNPRSIQQYRQHGPLPEIRVEEANLLVSFLKLLRAVAKWSVPARLALADHVQYRAVPAMLQLATCRIPLELKGAIYEAVAAFCSPDGGALGVSICRNTWLMLEQLQVLDTQSVSVGVGSTHGIKFELTEVEIASKVYPCTTSFLRLLNSLIHTPKDFSPKQILLGAQGGQTIPDGLGAPLRSLPLAPYISFVADDVLFLGEEVFSNVGDRWLLKDLCLQFIEKALASYDLETLPAALQTVGSQGPQSIRPWVLHPGFDILVRLLSDTPLRAIISDFLAEGPVKLEKNFIQTAFFAQCMRRVIRIVYRILDIQSFFLDMLVPAIQAFDFSSIISNFAPGQLNAFDRHLLFNHILVERIALLVALEDQEMQLFAIRILGLLALSPHFTVMDQQASRLARRLNRLALIIQNSDDSLRINDGFASLLSADSVELDEPESVESRIGAGAPELDEGEKDLDLTHLIRIEVIEMLLKNTEKGRPSPNIAHLLLGFDVATASKNEMAIQDPSALNSTRSCFHVITEMLNDGIPSLDSTRRRQEDRLLKKTPLYHKAPALAEKCHHLLHQLCAHELTSKPAARYLRTREDYFARNLSALPIRAQDVPSRSDGMANYADGISVDTNCHSLTSFLRMRSWLLESIALELHILTDEKQYSRAGRLLDILFTSIDSTIETLEDDVEDQFFGGAVQIFAPGQSLMRVLEIFQSFDLTWQDSASYKDDVQLIFFASLDYSPCLRVAESGAEIIDRDALVNLLSSLRRANPEMASLTAEAQQQLSSEIRYLLESCVRENNRREIEYAKSMGFEAWRQLVNIALSKCFDRLPSENRENILFDLLQEVPPVLRKPTMGASSTILLSEVTVMLITKLREDRSHRIMIQSLTDDANSLATSLPEDRFHAILKSLLDCILSPGMPEVVRGNLYASVINHLQLVQTISNARKQGHSLDEDVEEESLFGPTKDAQRNSSLEVGSLNIINANAERVIPIVCRDAVDGSEVWKTVSFTLLDSLVRLSRIQRQHKVLHLLAKGGYLSSFCVGLKEADEELQSILVSEPVSLNILYVHEAKLAFLTRIAQTRLGAERLLASRLLSVLAQCDFVDARPESSQSLMDGDAFFSPALERWHQLVKPVLQLVTSVLATSGSGSGEAHKQALEFALGHRETLRGLLSESGRFSLSHLTELPLIISICSYIVPHVDRADMLSRSSGYGPLHEVLMGLSAKTIYTGRWGASVAPSNETELMESRTSPATFQAKILEATEDLQRTMLNYIIVASDASGSHLNPLLSPTLAVPREGDQAHQVPGPVPTVGDAVVALREVHSHLSQSLVEVDSYSIKLLNQDSTGMDELEEMAIASMEGVDRLEPYQRRALAFGQLEEMMQQRIKDSNDYLDSLEMLLLLLWRHIDFYVNGGDVENESGQADQAGKPAQSPASEPDPSQTLRPAMTESRSGWGISLFSPFRRKESPSPASGSGNVGVPLGASSYGGASPAGYGGNPSLGRSVLTVSALGGGGRKVGGMRGVEGREVDVFRATASTVLEPIFERLGSLQLLDDIPSLDFRVRGPYIHAFIKRLRNVIAGPEKDGGEEGGE</sequence>
<evidence type="ECO:0000256" key="1">
    <source>
        <dbReference type="ARBA" id="ARBA00000971"/>
    </source>
</evidence>
<accession>A0A0C2XDB5</accession>
<evidence type="ECO:0000256" key="9">
    <source>
        <dbReference type="ARBA" id="ARBA00023242"/>
    </source>
</evidence>
<dbReference type="SUPFAM" id="SSF50891">
    <property type="entry name" value="Cyclophilin-like"/>
    <property type="match status" value="1"/>
</dbReference>
<protein>
    <recommendedName>
        <fullName evidence="5">Peptidyl-prolyl cis-trans isomerase</fullName>
        <ecNumber evidence="4">5.2.1.8</ecNumber>
    </recommendedName>
    <alternativeName>
        <fullName evidence="13">Cyclophilin</fullName>
    </alternativeName>
    <alternativeName>
        <fullName evidence="12">Cyclosporin A-binding protein</fullName>
    </alternativeName>
    <alternativeName>
        <fullName evidence="10">Rotamase</fullName>
    </alternativeName>
</protein>
<comment type="similarity">
    <text evidence="3">Belongs to the NUP186/NUP192/NUP205 family.</text>
</comment>
<dbReference type="Proteomes" id="UP000054097">
    <property type="component" value="Unassembled WGS sequence"/>
</dbReference>
<comment type="similarity">
    <text evidence="11">Belongs to the cyclophilin-type PPIase family. PPIase A subfamily.</text>
</comment>
<evidence type="ECO:0000256" key="6">
    <source>
        <dbReference type="ARBA" id="ARBA00022448"/>
    </source>
</evidence>
<evidence type="ECO:0000256" key="2">
    <source>
        <dbReference type="ARBA" id="ARBA00004123"/>
    </source>
</evidence>